<evidence type="ECO:0000313" key="3">
    <source>
        <dbReference type="Proteomes" id="UP001595925"/>
    </source>
</evidence>
<dbReference type="RefSeq" id="WP_224828135.1">
    <property type="nucleotide sequence ID" value="NZ_JAIVEF010000004.1"/>
</dbReference>
<evidence type="ECO:0000259" key="1">
    <source>
        <dbReference type="Pfam" id="PF18545"/>
    </source>
</evidence>
<evidence type="ECO:0000313" key="2">
    <source>
        <dbReference type="EMBL" id="MFC4989702.1"/>
    </source>
</evidence>
<comment type="caution">
    <text evidence="2">The sequence shown here is derived from an EMBL/GenBank/DDBJ whole genome shotgun (WGS) entry which is preliminary data.</text>
</comment>
<name>A0ABD5QJA5_9EURY</name>
<gene>
    <name evidence="2" type="ORF">ACFPFO_18455</name>
</gene>
<sequence>MKDTRTQLYRAHLSRSDPIPGIVDSLAEVEHTSPSELPTELGGPLYDYIDPTALENIMARTENLTISFAVESYQLEIDGDELAIYEHS</sequence>
<reference evidence="2 3" key="1">
    <citation type="journal article" date="2019" name="Int. J. Syst. Evol. Microbiol.">
        <title>The Global Catalogue of Microorganisms (GCM) 10K type strain sequencing project: providing services to taxonomists for standard genome sequencing and annotation.</title>
        <authorList>
            <consortium name="The Broad Institute Genomics Platform"/>
            <consortium name="The Broad Institute Genome Sequencing Center for Infectious Disease"/>
            <person name="Wu L."/>
            <person name="Ma J."/>
        </authorList>
    </citation>
    <scope>NUCLEOTIDE SEQUENCE [LARGE SCALE GENOMIC DNA]</scope>
    <source>
        <strain evidence="2 3">CGMCC 1.15824</strain>
    </source>
</reference>
<dbReference type="InterPro" id="IPR040624">
    <property type="entry name" value="HalOD1"/>
</dbReference>
<dbReference type="EMBL" id="JBHSJG010000054">
    <property type="protein sequence ID" value="MFC4989702.1"/>
    <property type="molecule type" value="Genomic_DNA"/>
</dbReference>
<accession>A0ABD5QJA5</accession>
<dbReference type="Pfam" id="PF18545">
    <property type="entry name" value="HalOD1"/>
    <property type="match status" value="1"/>
</dbReference>
<protein>
    <submittedName>
        <fullName evidence="2">HalOD1 output domain-containing protein</fullName>
    </submittedName>
</protein>
<dbReference type="Proteomes" id="UP001595925">
    <property type="component" value="Unassembled WGS sequence"/>
</dbReference>
<organism evidence="2 3">
    <name type="scientific">Saliphagus infecundisoli</name>
    <dbReference type="NCBI Taxonomy" id="1849069"/>
    <lineage>
        <taxon>Archaea</taxon>
        <taxon>Methanobacteriati</taxon>
        <taxon>Methanobacteriota</taxon>
        <taxon>Stenosarchaea group</taxon>
        <taxon>Halobacteria</taxon>
        <taxon>Halobacteriales</taxon>
        <taxon>Natrialbaceae</taxon>
        <taxon>Saliphagus</taxon>
    </lineage>
</organism>
<dbReference type="AlphaFoldDB" id="A0ABD5QJA5"/>
<proteinExistence type="predicted"/>
<keyword evidence="3" id="KW-1185">Reference proteome</keyword>
<feature type="domain" description="Halobacterial output" evidence="1">
    <location>
        <begin position="21"/>
        <end position="81"/>
    </location>
</feature>